<dbReference type="InterPro" id="IPR008168">
    <property type="entry name" value="Cyt_C_IC"/>
</dbReference>
<keyword evidence="5 6" id="KW-0408">Iron</keyword>
<dbReference type="PANTHER" id="PTHR33751:SF9">
    <property type="entry name" value="CYTOCHROME C4"/>
    <property type="match status" value="1"/>
</dbReference>
<comment type="caution">
    <text evidence="9">The sequence shown here is derived from an EMBL/GenBank/DDBJ whole genome shotgun (WGS) entry which is preliminary data.</text>
</comment>
<dbReference type="Pfam" id="PF00034">
    <property type="entry name" value="Cytochrom_C"/>
    <property type="match status" value="2"/>
</dbReference>
<dbReference type="PROSITE" id="PS51007">
    <property type="entry name" value="CYTC"/>
    <property type="match status" value="2"/>
</dbReference>
<sequence>MHRAPRCPRRSSSTPGRRNTVPTCSACCCRSGCRPNAGRRKPTGSSPNGCRGGIVNGDKFRKIAALALLGALPAASALAQPVGDAARGRELVEQNCIACHGVDGNGPVPSFPKVAGLHYEYTIKQLHEFQGKRRPSEIMQPIAAVLTEQQVQDVALYFASQRAVPVDTVDASLLPLGRKLYEDGNSDSGVPACAGCHGTEGRGNARFPRLAGQFQEYVVAQIQQFAEGKRTNDKRMMQVIANRLTAEEVQAVAHYIASMP</sequence>
<dbReference type="Gene3D" id="1.10.760.10">
    <property type="entry name" value="Cytochrome c-like domain"/>
    <property type="match status" value="2"/>
</dbReference>
<evidence type="ECO:0000256" key="4">
    <source>
        <dbReference type="ARBA" id="ARBA00022982"/>
    </source>
</evidence>
<dbReference type="GO" id="GO:0005506">
    <property type="term" value="F:iron ion binding"/>
    <property type="evidence" value="ECO:0007669"/>
    <property type="project" value="InterPro"/>
</dbReference>
<evidence type="ECO:0000256" key="3">
    <source>
        <dbReference type="ARBA" id="ARBA00022723"/>
    </source>
</evidence>
<keyword evidence="2 6" id="KW-0349">Heme</keyword>
<accession>A0A4S4AMC5</accession>
<evidence type="ECO:0000256" key="6">
    <source>
        <dbReference type="PROSITE-ProRule" id="PRU00433"/>
    </source>
</evidence>
<reference evidence="9 10" key="1">
    <citation type="submission" date="2019-04" db="EMBL/GenBank/DDBJ databases">
        <title>Azoarcus rhizosphaerae sp. nov. isolated from rhizosphere of Ficus religiosa.</title>
        <authorList>
            <person name="Lin S.-Y."/>
            <person name="Hameed A."/>
            <person name="Hsu Y.-H."/>
            <person name="Young C.-C."/>
        </authorList>
    </citation>
    <scope>NUCLEOTIDE SEQUENCE [LARGE SCALE GENOMIC DNA]</scope>
    <source>
        <strain evidence="9 10">CC-YHH848</strain>
    </source>
</reference>
<protein>
    <submittedName>
        <fullName evidence="9">Cytochrome c4</fullName>
    </submittedName>
</protein>
<name>A0A4S4AMC5_9RHOO</name>
<keyword evidence="4" id="KW-0249">Electron transport</keyword>
<dbReference type="GO" id="GO:0009055">
    <property type="term" value="F:electron transfer activity"/>
    <property type="evidence" value="ECO:0007669"/>
    <property type="project" value="InterPro"/>
</dbReference>
<organism evidence="9 10">
    <name type="scientific">Pseudothauera rhizosphaerae</name>
    <dbReference type="NCBI Taxonomy" id="2565932"/>
    <lineage>
        <taxon>Bacteria</taxon>
        <taxon>Pseudomonadati</taxon>
        <taxon>Pseudomonadota</taxon>
        <taxon>Betaproteobacteria</taxon>
        <taxon>Rhodocyclales</taxon>
        <taxon>Zoogloeaceae</taxon>
        <taxon>Pseudothauera</taxon>
    </lineage>
</organism>
<evidence type="ECO:0000256" key="7">
    <source>
        <dbReference type="SAM" id="MobiDB-lite"/>
    </source>
</evidence>
<feature type="region of interest" description="Disordered" evidence="7">
    <location>
        <begin position="1"/>
        <end position="22"/>
    </location>
</feature>
<dbReference type="SUPFAM" id="SSF46626">
    <property type="entry name" value="Cytochrome c"/>
    <property type="match status" value="2"/>
</dbReference>
<dbReference type="GO" id="GO:0020037">
    <property type="term" value="F:heme binding"/>
    <property type="evidence" value="ECO:0007669"/>
    <property type="project" value="InterPro"/>
</dbReference>
<evidence type="ECO:0000256" key="1">
    <source>
        <dbReference type="ARBA" id="ARBA00022448"/>
    </source>
</evidence>
<feature type="domain" description="Cytochrome c" evidence="8">
    <location>
        <begin position="172"/>
        <end position="260"/>
    </location>
</feature>
<dbReference type="InterPro" id="IPR036909">
    <property type="entry name" value="Cyt_c-like_dom_sf"/>
</dbReference>
<feature type="compositionally biased region" description="Polar residues" evidence="7">
    <location>
        <begin position="10"/>
        <end position="22"/>
    </location>
</feature>
<keyword evidence="1" id="KW-0813">Transport</keyword>
<dbReference type="EMBL" id="SSOD01000011">
    <property type="protein sequence ID" value="THF60308.1"/>
    <property type="molecule type" value="Genomic_DNA"/>
</dbReference>
<dbReference type="PRINTS" id="PR00605">
    <property type="entry name" value="CYTCHROMECIC"/>
</dbReference>
<dbReference type="AlphaFoldDB" id="A0A4S4AMC5"/>
<feature type="domain" description="Cytochrome c" evidence="8">
    <location>
        <begin position="83"/>
        <end position="162"/>
    </location>
</feature>
<dbReference type="Proteomes" id="UP000307956">
    <property type="component" value="Unassembled WGS sequence"/>
</dbReference>
<dbReference type="OrthoDB" id="5295860at2"/>
<dbReference type="InterPro" id="IPR009056">
    <property type="entry name" value="Cyt_c-like_dom"/>
</dbReference>
<evidence type="ECO:0000259" key="8">
    <source>
        <dbReference type="PROSITE" id="PS51007"/>
    </source>
</evidence>
<evidence type="ECO:0000313" key="9">
    <source>
        <dbReference type="EMBL" id="THF60308.1"/>
    </source>
</evidence>
<keyword evidence="10" id="KW-1185">Reference proteome</keyword>
<keyword evidence="3 6" id="KW-0479">Metal-binding</keyword>
<dbReference type="PANTHER" id="PTHR33751">
    <property type="entry name" value="CBB3-TYPE CYTOCHROME C OXIDASE SUBUNIT FIXP"/>
    <property type="match status" value="1"/>
</dbReference>
<evidence type="ECO:0000256" key="5">
    <source>
        <dbReference type="ARBA" id="ARBA00023004"/>
    </source>
</evidence>
<evidence type="ECO:0000313" key="10">
    <source>
        <dbReference type="Proteomes" id="UP000307956"/>
    </source>
</evidence>
<evidence type="ECO:0000256" key="2">
    <source>
        <dbReference type="ARBA" id="ARBA00022617"/>
    </source>
</evidence>
<dbReference type="InterPro" id="IPR050597">
    <property type="entry name" value="Cytochrome_c_Oxidase_Subunit"/>
</dbReference>
<proteinExistence type="predicted"/>
<gene>
    <name evidence="9" type="ORF">E6O51_13950</name>
</gene>